<proteinExistence type="predicted"/>
<feature type="region of interest" description="Disordered" evidence="1">
    <location>
        <begin position="20"/>
        <end position="44"/>
    </location>
</feature>
<name>A0A087UNS3_STEMI</name>
<accession>A0A087UNS3</accession>
<gene>
    <name evidence="2" type="ORF">X975_07138</name>
</gene>
<keyword evidence="3" id="KW-1185">Reference proteome</keyword>
<evidence type="ECO:0000256" key="1">
    <source>
        <dbReference type="SAM" id="MobiDB-lite"/>
    </source>
</evidence>
<evidence type="ECO:0000313" key="2">
    <source>
        <dbReference type="EMBL" id="KFM79012.1"/>
    </source>
</evidence>
<organism evidence="2 3">
    <name type="scientific">Stegodyphus mimosarum</name>
    <name type="common">African social velvet spider</name>
    <dbReference type="NCBI Taxonomy" id="407821"/>
    <lineage>
        <taxon>Eukaryota</taxon>
        <taxon>Metazoa</taxon>
        <taxon>Ecdysozoa</taxon>
        <taxon>Arthropoda</taxon>
        <taxon>Chelicerata</taxon>
        <taxon>Arachnida</taxon>
        <taxon>Araneae</taxon>
        <taxon>Araneomorphae</taxon>
        <taxon>Entelegynae</taxon>
        <taxon>Eresoidea</taxon>
        <taxon>Eresidae</taxon>
        <taxon>Stegodyphus</taxon>
    </lineage>
</organism>
<evidence type="ECO:0000313" key="3">
    <source>
        <dbReference type="Proteomes" id="UP000054359"/>
    </source>
</evidence>
<dbReference type="AlphaFoldDB" id="A0A087UNS3"/>
<protein>
    <submittedName>
        <fullName evidence="2">Uncharacterized protein</fullName>
    </submittedName>
</protein>
<dbReference type="Proteomes" id="UP000054359">
    <property type="component" value="Unassembled WGS sequence"/>
</dbReference>
<reference evidence="2 3" key="1">
    <citation type="submission" date="2013-11" db="EMBL/GenBank/DDBJ databases">
        <title>Genome sequencing of Stegodyphus mimosarum.</title>
        <authorList>
            <person name="Bechsgaard J."/>
        </authorList>
    </citation>
    <scope>NUCLEOTIDE SEQUENCE [LARGE SCALE GENOMIC DNA]</scope>
</reference>
<feature type="non-terminal residue" evidence="2">
    <location>
        <position position="44"/>
    </location>
</feature>
<sequence length="44" mass="4827">MTHSLLAIIILEGPVPRKTLETSNPLKKDAEKSGGTHLPQMLLF</sequence>
<dbReference type="EMBL" id="KK120780">
    <property type="protein sequence ID" value="KFM79012.1"/>
    <property type="molecule type" value="Genomic_DNA"/>
</dbReference>